<comment type="catalytic activity">
    <reaction evidence="1 16">
        <text>1-(5-phospho-beta-D-ribosyl)-ATP + diphosphate = 5-phospho-alpha-D-ribose 1-diphosphate + ATP</text>
        <dbReference type="Rhea" id="RHEA:18473"/>
        <dbReference type="ChEBI" id="CHEBI:30616"/>
        <dbReference type="ChEBI" id="CHEBI:33019"/>
        <dbReference type="ChEBI" id="CHEBI:58017"/>
        <dbReference type="ChEBI" id="CHEBI:73183"/>
        <dbReference type="EC" id="2.4.2.17"/>
    </reaction>
</comment>
<keyword evidence="8 16" id="KW-0963">Cytoplasm</keyword>
<evidence type="ECO:0000256" key="5">
    <source>
        <dbReference type="ARBA" id="ARBA00011496"/>
    </source>
</evidence>
<evidence type="ECO:0000256" key="2">
    <source>
        <dbReference type="ARBA" id="ARBA00004496"/>
    </source>
</evidence>
<evidence type="ECO:0000259" key="17">
    <source>
        <dbReference type="Pfam" id="PF01634"/>
    </source>
</evidence>
<dbReference type="InterPro" id="IPR024893">
    <property type="entry name" value="ATP_PRibTrfase_HisG_short"/>
</dbReference>
<comment type="caution">
    <text evidence="18">The sequence shown here is derived from an EMBL/GenBank/DDBJ whole genome shotgun (WGS) entry which is preliminary data.</text>
</comment>
<evidence type="ECO:0000256" key="15">
    <source>
        <dbReference type="ARBA" id="ARBA00024861"/>
    </source>
</evidence>
<keyword evidence="10 16" id="KW-0328">Glycosyltransferase</keyword>
<comment type="subunit">
    <text evidence="5 16">Heteromultimer composed of HisG and HisZ subunits.</text>
</comment>
<dbReference type="Pfam" id="PF01634">
    <property type="entry name" value="HisG"/>
    <property type="match status" value="1"/>
</dbReference>
<keyword evidence="13 16" id="KW-0067">ATP-binding</keyword>
<dbReference type="GO" id="GO:0005524">
    <property type="term" value="F:ATP binding"/>
    <property type="evidence" value="ECO:0007669"/>
    <property type="project" value="UniProtKB-KW"/>
</dbReference>
<protein>
    <recommendedName>
        <fullName evidence="7 16">ATP phosphoribosyltransferase</fullName>
        <shortName evidence="16">ATP-PRT</shortName>
        <shortName evidence="16">ATP-PRTase</shortName>
        <ecNumber evidence="6 16">2.4.2.17</ecNumber>
    </recommendedName>
</protein>
<dbReference type="AlphaFoldDB" id="A0A7C9QRL1"/>
<dbReference type="EC" id="2.4.2.17" evidence="6 16"/>
<gene>
    <name evidence="16" type="primary">hisG</name>
    <name evidence="18" type="ORF">G4223_02055</name>
</gene>
<dbReference type="NCBIfam" id="TIGR00070">
    <property type="entry name" value="hisG"/>
    <property type="match status" value="1"/>
</dbReference>
<dbReference type="GO" id="GO:0003879">
    <property type="term" value="F:ATP phosphoribosyltransferase activity"/>
    <property type="evidence" value="ECO:0007669"/>
    <property type="project" value="UniProtKB-UniRule"/>
</dbReference>
<evidence type="ECO:0000256" key="1">
    <source>
        <dbReference type="ARBA" id="ARBA00000915"/>
    </source>
</evidence>
<evidence type="ECO:0000256" key="12">
    <source>
        <dbReference type="ARBA" id="ARBA00022741"/>
    </source>
</evidence>
<comment type="pathway">
    <text evidence="3 16">Amino-acid biosynthesis; L-histidine biosynthesis; L-histidine from 5-phospho-alpha-D-ribose 1-diphosphate: step 1/9.</text>
</comment>
<evidence type="ECO:0000256" key="8">
    <source>
        <dbReference type="ARBA" id="ARBA00022490"/>
    </source>
</evidence>
<dbReference type="CDD" id="cd13595">
    <property type="entry name" value="PBP2_HisGs"/>
    <property type="match status" value="1"/>
</dbReference>
<dbReference type="InterPro" id="IPR013820">
    <property type="entry name" value="ATP_PRibTrfase_cat"/>
</dbReference>
<dbReference type="GO" id="GO:0000105">
    <property type="term" value="P:L-histidine biosynthetic process"/>
    <property type="evidence" value="ECO:0007669"/>
    <property type="project" value="UniProtKB-UniRule"/>
</dbReference>
<evidence type="ECO:0000256" key="6">
    <source>
        <dbReference type="ARBA" id="ARBA00011946"/>
    </source>
</evidence>
<organism evidence="18 19">
    <name type="scientific">Magnetospirillum aberrantis SpK</name>
    <dbReference type="NCBI Taxonomy" id="908842"/>
    <lineage>
        <taxon>Bacteria</taxon>
        <taxon>Pseudomonadati</taxon>
        <taxon>Pseudomonadota</taxon>
        <taxon>Alphaproteobacteria</taxon>
        <taxon>Rhodospirillales</taxon>
        <taxon>Rhodospirillaceae</taxon>
        <taxon>Magnetospirillum</taxon>
    </lineage>
</organism>
<keyword evidence="19" id="KW-1185">Reference proteome</keyword>
<evidence type="ECO:0000256" key="4">
    <source>
        <dbReference type="ARBA" id="ARBA00009489"/>
    </source>
</evidence>
<reference evidence="18 19" key="1">
    <citation type="submission" date="2020-02" db="EMBL/GenBank/DDBJ databases">
        <authorList>
            <person name="Dziuba M."/>
            <person name="Kuznetsov B."/>
            <person name="Mardanov A."/>
            <person name="Ravin N."/>
            <person name="Grouzdev D."/>
        </authorList>
    </citation>
    <scope>NUCLEOTIDE SEQUENCE [LARGE SCALE GENOMIC DNA]</scope>
    <source>
        <strain evidence="18 19">SpK</strain>
    </source>
</reference>
<dbReference type="HAMAP" id="MF_01018">
    <property type="entry name" value="HisG_Short"/>
    <property type="match status" value="1"/>
</dbReference>
<evidence type="ECO:0000256" key="13">
    <source>
        <dbReference type="ARBA" id="ARBA00022840"/>
    </source>
</evidence>
<dbReference type="InterPro" id="IPR001348">
    <property type="entry name" value="ATP_PRibTrfase_HisG"/>
</dbReference>
<evidence type="ECO:0000313" key="19">
    <source>
        <dbReference type="Proteomes" id="UP000480684"/>
    </source>
</evidence>
<comment type="function">
    <text evidence="15 16">Catalyzes the condensation of ATP and 5-phosphoribose 1-diphosphate to form N'-(5'-phosphoribosyl)-ATP (PR-ATP). Has a crucial role in the pathway because the rate of histidine biosynthesis seems to be controlled primarily by regulation of HisG enzymatic activity.</text>
</comment>
<dbReference type="Gene3D" id="3.40.190.10">
    <property type="entry name" value="Periplasmic binding protein-like II"/>
    <property type="match status" value="2"/>
</dbReference>
<evidence type="ECO:0000256" key="9">
    <source>
        <dbReference type="ARBA" id="ARBA00022605"/>
    </source>
</evidence>
<sequence>MVMEDKLVIALPKGRILDECMPLVRAAGIEPQAEFDNPKTRLLRFATNHPHIDIIRVRSFDVATFVAFGAAHLGVAGNDVLMEFDYPEIYAPLDLGIGACRLSVAEPVDMAENDDPRRWSHVRIATKYPETTKRFFAERGVQAECVKLNGAMELAPSLGLCSRIVDLVSTGSTMKANGLKEVEVIAQVTSRLIVNRAALKTRPGELTGWIEKFRAAVEAVNVAA</sequence>
<keyword evidence="12 16" id="KW-0547">Nucleotide-binding</keyword>
<evidence type="ECO:0000256" key="10">
    <source>
        <dbReference type="ARBA" id="ARBA00022676"/>
    </source>
</evidence>
<comment type="similarity">
    <text evidence="4 16">Belongs to the ATP phosphoribosyltransferase family. Short subfamily.</text>
</comment>
<dbReference type="SUPFAM" id="SSF53850">
    <property type="entry name" value="Periplasmic binding protein-like II"/>
    <property type="match status" value="1"/>
</dbReference>
<dbReference type="GO" id="GO:0005737">
    <property type="term" value="C:cytoplasm"/>
    <property type="evidence" value="ECO:0007669"/>
    <property type="project" value="UniProtKB-SubCell"/>
</dbReference>
<dbReference type="EMBL" id="JAAIYP010000007">
    <property type="protein sequence ID" value="NFV78898.1"/>
    <property type="molecule type" value="Genomic_DNA"/>
</dbReference>
<evidence type="ECO:0000256" key="11">
    <source>
        <dbReference type="ARBA" id="ARBA00022679"/>
    </source>
</evidence>
<evidence type="ECO:0000256" key="7">
    <source>
        <dbReference type="ARBA" id="ARBA00020998"/>
    </source>
</evidence>
<evidence type="ECO:0000313" key="18">
    <source>
        <dbReference type="EMBL" id="NFV78898.1"/>
    </source>
</evidence>
<comment type="domain">
    <text evidence="16">Lacks the C-terminal regulatory region which is replaced by HisZ.</text>
</comment>
<name>A0A7C9QRL1_9PROT</name>
<dbReference type="PANTHER" id="PTHR21403:SF8">
    <property type="entry name" value="ATP PHOSPHORIBOSYLTRANSFERASE"/>
    <property type="match status" value="1"/>
</dbReference>
<evidence type="ECO:0000256" key="16">
    <source>
        <dbReference type="HAMAP-Rule" id="MF_01018"/>
    </source>
</evidence>
<evidence type="ECO:0000256" key="3">
    <source>
        <dbReference type="ARBA" id="ARBA00004667"/>
    </source>
</evidence>
<keyword evidence="14 16" id="KW-0368">Histidine biosynthesis</keyword>
<evidence type="ECO:0000256" key="14">
    <source>
        <dbReference type="ARBA" id="ARBA00023102"/>
    </source>
</evidence>
<feature type="domain" description="ATP phosphoribosyltransferase catalytic" evidence="17">
    <location>
        <begin position="58"/>
        <end position="213"/>
    </location>
</feature>
<dbReference type="FunFam" id="3.40.190.10:FF:000008">
    <property type="entry name" value="ATP phosphoribosyltransferase"/>
    <property type="match status" value="1"/>
</dbReference>
<dbReference type="PANTHER" id="PTHR21403">
    <property type="entry name" value="ATP PHOSPHORIBOSYLTRANSFERASE ATP-PRTASE"/>
    <property type="match status" value="1"/>
</dbReference>
<dbReference type="Proteomes" id="UP000480684">
    <property type="component" value="Unassembled WGS sequence"/>
</dbReference>
<accession>A0A7C9QRL1</accession>
<keyword evidence="11 16" id="KW-0808">Transferase</keyword>
<dbReference type="UniPathway" id="UPA00031">
    <property type="reaction ID" value="UER00006"/>
</dbReference>
<keyword evidence="9 16" id="KW-0028">Amino-acid biosynthesis</keyword>
<proteinExistence type="inferred from homology"/>
<comment type="subcellular location">
    <subcellularLocation>
        <location evidence="2 16">Cytoplasm</location>
    </subcellularLocation>
</comment>